<keyword evidence="13" id="KW-1185">Reference proteome</keyword>
<dbReference type="PROSITE" id="PS50123">
    <property type="entry name" value="CHER"/>
    <property type="match status" value="1"/>
</dbReference>
<dbReference type="PRINTS" id="PR00996">
    <property type="entry name" value="CHERMTFRASE"/>
</dbReference>
<feature type="domain" description="CheR-type methyltransferase" evidence="11">
    <location>
        <begin position="251"/>
        <end position="524"/>
    </location>
</feature>
<feature type="active site" evidence="6">
    <location>
        <position position="58"/>
    </location>
</feature>
<dbReference type="InterPro" id="IPR050903">
    <property type="entry name" value="Bact_Chemotaxis_MeTrfase"/>
</dbReference>
<dbReference type="EC" id="2.1.1.80" evidence="2"/>
<feature type="active site" evidence="6">
    <location>
        <position position="85"/>
    </location>
</feature>
<protein>
    <recommendedName>
        <fullName evidence="2">protein-glutamate O-methyltransferase</fullName>
        <ecNumber evidence="2">2.1.1.80</ecNumber>
    </recommendedName>
</protein>
<dbReference type="Pfam" id="PF03705">
    <property type="entry name" value="CheR_N"/>
    <property type="match status" value="1"/>
</dbReference>
<comment type="caution">
    <text evidence="12">The sequence shown here is derived from an EMBL/GenBank/DDBJ whole genome shotgun (WGS) entry which is preliminary data.</text>
</comment>
<dbReference type="PROSITE" id="PS50122">
    <property type="entry name" value="CHEB"/>
    <property type="match status" value="1"/>
</dbReference>
<dbReference type="Proteomes" id="UP001227317">
    <property type="component" value="Unassembled WGS sequence"/>
</dbReference>
<evidence type="ECO:0000256" key="1">
    <source>
        <dbReference type="ARBA" id="ARBA00001541"/>
    </source>
</evidence>
<dbReference type="GO" id="GO:0008168">
    <property type="term" value="F:methyltransferase activity"/>
    <property type="evidence" value="ECO:0007669"/>
    <property type="project" value="UniProtKB-KW"/>
</dbReference>
<dbReference type="InterPro" id="IPR013656">
    <property type="entry name" value="PAS_4"/>
</dbReference>
<dbReference type="InterPro" id="IPR022641">
    <property type="entry name" value="CheR_N"/>
</dbReference>
<sequence>MEPEDNDLPAIADTAQPLAAAKPQSPAPQGGGESAVSVYGPHPESGEPVRCIVGIGASAGGLEALQRFFDNVPGDSDLAYVVVQHLSPVHKSLMVDLLTKHTAMSVVQAADGMPVERNSVYLLPPAKHLSIEDGRLRLTAKDAGGGMSLPIDIFFTALAKDQGPLAMGVVLSGTGSDGTRGLLAIKAAGGFAAAQDPESAQFDGMPRSAMATGQVDAVTTPDRLPGCLIEHARRVLSSNDPAPPRPRDRDDDPLAQIVAAIRSVTGVDFSHYKLATLLRRIERRMHTAGLDSMSDYAALLRRNNAETVSLYKEMLIGVTRFFRDGAAFAALADKAIPTLLAKRSTAEMVRVWVCGCATGEEAYSIAILFAEAQARMGRSFDVKIFATDIDQDSIEIASQGEYPRSIAEDVSQERLARYFTARGDHYQVSREIRRMVVFAAHNIMRDPPFTKIDLVSCRNLLIYMDSPLQRKVLGLFQYALRQSGFLFLGTSETLGDLSADFHVLDSRNKLFQSLRTGTHRLSRLLVPTVAAPAHRHGDEATSQAHEEGAAIDEAIATLMRAYVPPSLLVNDQMNIMHVFGEASSILKVPAGEATLSALKLLPSSVAMVVGTALTRAFRSGEEFSLSNIPVKDRDGLPAVSLRVKPFVARKTGRRFALIVLDPSAPALALPDSDFDFDTDAAERIRGLEQELVSRGENLQATIEELETANEELQATNEELLASNEELQSTNEELQSVNEELYSVNAEYQAKVEELTEVTNDLDNLLRSTEIGTVFLDGGMVIRRFTPAAAHFINIIPRDVGRSITHLSTNIDYPDFLKDIESVFRDHTPVERHVPVRGDRWIQTRILPYLTEKDQVAGVVVTFVDVTSAKAAEHQLQTVLNSLPEHVAVIDSDGAITMVNRAWHLFGEKNGAAALERCGPGTNYLDVCNAEEGTEGEDIARAVNDGLRRILAGDIDQFTIEYPCHSDKEERWFMMHACRLAGLAGGAVVSHIDITNRKRMELRASGHGSGHGKPGAPAGKDTAAGGAA</sequence>
<name>A0ABU0WHC4_9PROT</name>
<comment type="catalytic activity">
    <reaction evidence="1">
        <text>L-glutamyl-[protein] + S-adenosyl-L-methionine = [protein]-L-glutamate 5-O-methyl ester + S-adenosyl-L-homocysteine</text>
        <dbReference type="Rhea" id="RHEA:24452"/>
        <dbReference type="Rhea" id="RHEA-COMP:10208"/>
        <dbReference type="Rhea" id="RHEA-COMP:10311"/>
        <dbReference type="ChEBI" id="CHEBI:29973"/>
        <dbReference type="ChEBI" id="CHEBI:57856"/>
        <dbReference type="ChEBI" id="CHEBI:59789"/>
        <dbReference type="ChEBI" id="CHEBI:82795"/>
        <dbReference type="EC" id="2.1.1.80"/>
    </reaction>
</comment>
<dbReference type="PROSITE" id="PS50113">
    <property type="entry name" value="PAC"/>
    <property type="match status" value="1"/>
</dbReference>
<dbReference type="Pfam" id="PF01739">
    <property type="entry name" value="CheR"/>
    <property type="match status" value="1"/>
</dbReference>
<dbReference type="SUPFAM" id="SSF47757">
    <property type="entry name" value="Chemotaxis receptor methyltransferase CheR, N-terminal domain"/>
    <property type="match status" value="1"/>
</dbReference>
<accession>A0ABU0WHC4</accession>
<feature type="domain" description="CheB-type methylesterase" evidence="10">
    <location>
        <begin position="43"/>
        <end position="235"/>
    </location>
</feature>
<dbReference type="InterPro" id="IPR000673">
    <property type="entry name" value="Sig_transdc_resp-reg_Me-estase"/>
</dbReference>
<gene>
    <name evidence="12" type="ORF">QSG27_11095</name>
</gene>
<proteinExistence type="predicted"/>
<evidence type="ECO:0000256" key="5">
    <source>
        <dbReference type="ARBA" id="ARBA00022691"/>
    </source>
</evidence>
<dbReference type="InterPro" id="IPR036804">
    <property type="entry name" value="CheR_N_sf"/>
</dbReference>
<evidence type="ECO:0000259" key="10">
    <source>
        <dbReference type="PROSITE" id="PS50122"/>
    </source>
</evidence>
<dbReference type="InterPro" id="IPR000780">
    <property type="entry name" value="CheR_MeTrfase"/>
</dbReference>
<dbReference type="SUPFAM" id="SSF55785">
    <property type="entry name" value="PYP-like sensor domain (PAS domain)"/>
    <property type="match status" value="2"/>
</dbReference>
<evidence type="ECO:0000256" key="7">
    <source>
        <dbReference type="SAM" id="Coils"/>
    </source>
</evidence>
<dbReference type="PANTHER" id="PTHR24422:SF27">
    <property type="entry name" value="PROTEIN-GLUTAMATE O-METHYLTRANSFERASE"/>
    <property type="match status" value="1"/>
</dbReference>
<dbReference type="InterPro" id="IPR035965">
    <property type="entry name" value="PAS-like_dom_sf"/>
</dbReference>
<dbReference type="Pfam" id="PF08448">
    <property type="entry name" value="PAS_4"/>
    <property type="match status" value="1"/>
</dbReference>
<dbReference type="Gene3D" id="3.40.50.180">
    <property type="entry name" value="Methylesterase CheB, C-terminal domain"/>
    <property type="match status" value="1"/>
</dbReference>
<keyword evidence="3 12" id="KW-0489">Methyltransferase</keyword>
<evidence type="ECO:0000313" key="12">
    <source>
        <dbReference type="EMBL" id="MDQ2103237.1"/>
    </source>
</evidence>
<keyword evidence="7" id="KW-0175">Coiled coil</keyword>
<dbReference type="SUPFAM" id="SSF52738">
    <property type="entry name" value="Methylesterase CheB, C-terminal domain"/>
    <property type="match status" value="1"/>
</dbReference>
<evidence type="ECO:0000256" key="6">
    <source>
        <dbReference type="PROSITE-ProRule" id="PRU00050"/>
    </source>
</evidence>
<dbReference type="Pfam" id="PF01339">
    <property type="entry name" value="CheB_methylest"/>
    <property type="match status" value="1"/>
</dbReference>
<dbReference type="InterPro" id="IPR000700">
    <property type="entry name" value="PAS-assoc_C"/>
</dbReference>
<dbReference type="PANTHER" id="PTHR24422">
    <property type="entry name" value="CHEMOTAXIS PROTEIN METHYLTRANSFERASE"/>
    <property type="match status" value="1"/>
</dbReference>
<dbReference type="InterPro" id="IPR022642">
    <property type="entry name" value="CheR_C"/>
</dbReference>
<dbReference type="EMBL" id="JAUJFI010000042">
    <property type="protein sequence ID" value="MDQ2103237.1"/>
    <property type="molecule type" value="Genomic_DNA"/>
</dbReference>
<evidence type="ECO:0000259" key="9">
    <source>
        <dbReference type="PROSITE" id="PS50113"/>
    </source>
</evidence>
<dbReference type="Gene3D" id="1.10.155.10">
    <property type="entry name" value="Chemotaxis receptor methyltransferase CheR, N-terminal domain"/>
    <property type="match status" value="1"/>
</dbReference>
<feature type="domain" description="PAC" evidence="9">
    <location>
        <begin position="817"/>
        <end position="877"/>
    </location>
</feature>
<evidence type="ECO:0000256" key="4">
    <source>
        <dbReference type="ARBA" id="ARBA00022679"/>
    </source>
</evidence>
<dbReference type="Gene3D" id="3.30.450.20">
    <property type="entry name" value="PAS domain"/>
    <property type="match status" value="2"/>
</dbReference>
<dbReference type="Gene3D" id="3.40.50.150">
    <property type="entry name" value="Vaccinia Virus protein VP39"/>
    <property type="match status" value="1"/>
</dbReference>
<organism evidence="12 13">
    <name type="scientific">Azospirillum isscasi</name>
    <dbReference type="NCBI Taxonomy" id="3053926"/>
    <lineage>
        <taxon>Bacteria</taxon>
        <taxon>Pseudomonadati</taxon>
        <taxon>Pseudomonadota</taxon>
        <taxon>Alphaproteobacteria</taxon>
        <taxon>Rhodospirillales</taxon>
        <taxon>Azospirillaceae</taxon>
        <taxon>Azospirillum</taxon>
    </lineage>
</organism>
<keyword evidence="6" id="KW-0145">Chemotaxis</keyword>
<reference evidence="12 13" key="1">
    <citation type="submission" date="2023-06" db="EMBL/GenBank/DDBJ databases">
        <title>Azospirillum isscasensis sp.nov, a bacterium isolated from rhizosphere soil of rice.</title>
        <authorList>
            <person name="Wang H."/>
        </authorList>
    </citation>
    <scope>NUCLEOTIDE SEQUENCE [LARGE SCALE GENOMIC DNA]</scope>
    <source>
        <strain evidence="12 13">C340-1</strain>
    </source>
</reference>
<dbReference type="InterPro" id="IPR035909">
    <property type="entry name" value="CheB_C"/>
</dbReference>
<evidence type="ECO:0000259" key="11">
    <source>
        <dbReference type="PROSITE" id="PS50123"/>
    </source>
</evidence>
<evidence type="ECO:0000256" key="3">
    <source>
        <dbReference type="ARBA" id="ARBA00022603"/>
    </source>
</evidence>
<dbReference type="InterPro" id="IPR029063">
    <property type="entry name" value="SAM-dependent_MTases_sf"/>
</dbReference>
<keyword evidence="5" id="KW-0949">S-adenosyl-L-methionine</keyword>
<dbReference type="GO" id="GO:0032259">
    <property type="term" value="P:methylation"/>
    <property type="evidence" value="ECO:0007669"/>
    <property type="project" value="UniProtKB-KW"/>
</dbReference>
<dbReference type="SMART" id="SM00138">
    <property type="entry name" value="MeTrc"/>
    <property type="match status" value="1"/>
</dbReference>
<keyword evidence="6" id="KW-0378">Hydrolase</keyword>
<feature type="region of interest" description="Disordered" evidence="8">
    <location>
        <begin position="1"/>
        <end position="36"/>
    </location>
</feature>
<dbReference type="CDD" id="cd16434">
    <property type="entry name" value="CheB-CheR_fusion"/>
    <property type="match status" value="1"/>
</dbReference>
<evidence type="ECO:0000256" key="8">
    <source>
        <dbReference type="SAM" id="MobiDB-lite"/>
    </source>
</evidence>
<feature type="active site" evidence="6">
    <location>
        <position position="177"/>
    </location>
</feature>
<feature type="region of interest" description="Disordered" evidence="8">
    <location>
        <begin position="1002"/>
        <end position="1027"/>
    </location>
</feature>
<dbReference type="RefSeq" id="WP_306706026.1">
    <property type="nucleotide sequence ID" value="NZ_JAUJFI010000042.1"/>
</dbReference>
<dbReference type="Pfam" id="PF13596">
    <property type="entry name" value="PAS_10"/>
    <property type="match status" value="1"/>
</dbReference>
<evidence type="ECO:0000313" key="13">
    <source>
        <dbReference type="Proteomes" id="UP001227317"/>
    </source>
</evidence>
<feature type="coiled-coil region" evidence="7">
    <location>
        <begin position="688"/>
        <end position="764"/>
    </location>
</feature>
<evidence type="ECO:0000256" key="2">
    <source>
        <dbReference type="ARBA" id="ARBA00012534"/>
    </source>
</evidence>
<dbReference type="SUPFAM" id="SSF53335">
    <property type="entry name" value="S-adenosyl-L-methionine-dependent methyltransferases"/>
    <property type="match status" value="1"/>
</dbReference>
<keyword evidence="4" id="KW-0808">Transferase</keyword>